<evidence type="ECO:0000313" key="4">
    <source>
        <dbReference type="Proteomes" id="UP001152797"/>
    </source>
</evidence>
<dbReference type="AlphaFoldDB" id="A0A9P1DNY8"/>
<dbReference type="EMBL" id="CAMXCT020005691">
    <property type="protein sequence ID" value="CAL1166440.1"/>
    <property type="molecule type" value="Genomic_DNA"/>
</dbReference>
<evidence type="ECO:0000313" key="2">
    <source>
        <dbReference type="EMBL" id="CAI4013065.1"/>
    </source>
</evidence>
<organism evidence="2">
    <name type="scientific">Cladocopium goreaui</name>
    <dbReference type="NCBI Taxonomy" id="2562237"/>
    <lineage>
        <taxon>Eukaryota</taxon>
        <taxon>Sar</taxon>
        <taxon>Alveolata</taxon>
        <taxon>Dinophyceae</taxon>
        <taxon>Suessiales</taxon>
        <taxon>Symbiodiniaceae</taxon>
        <taxon>Cladocopium</taxon>
    </lineage>
</organism>
<dbReference type="EMBL" id="CAMXCT010005691">
    <property type="protein sequence ID" value="CAI4013065.1"/>
    <property type="molecule type" value="Genomic_DNA"/>
</dbReference>
<protein>
    <submittedName>
        <fullName evidence="3">PrcB C-terminal domain-containing protein</fullName>
    </submittedName>
</protein>
<dbReference type="InterPro" id="IPR025748">
    <property type="entry name" value="PrcB_C_dom"/>
</dbReference>
<dbReference type="Pfam" id="PF14343">
    <property type="entry name" value="PrcB_C"/>
    <property type="match status" value="1"/>
</dbReference>
<feature type="domain" description="PrcB C-terminal" evidence="1">
    <location>
        <begin position="57"/>
        <end position="112"/>
    </location>
</feature>
<sequence length="204" mass="22132">MPVGFGTLLAGTHSGIDESIKKVIESKADLADLWTRHFSICSSSDPLPEINFEEEVVVCVFAGEQGSGGYSISVKSIEDTDERKIGVEFTCPGATAITTCALTQPHHVIRMPKTSLPVSFVDIETAAEPSSTGVPTRFLLTFEGTKELKAAEEADAQQICLISFASKVWQFQRSWKRQPQQRETPASPGVSKSVKDCLEQVGVL</sequence>
<accession>A0A9P1DNY8</accession>
<evidence type="ECO:0000313" key="3">
    <source>
        <dbReference type="EMBL" id="CAL4800377.1"/>
    </source>
</evidence>
<name>A0A9P1DNY8_9DINO</name>
<dbReference type="EMBL" id="CAMXCT030005691">
    <property type="protein sequence ID" value="CAL4800377.1"/>
    <property type="molecule type" value="Genomic_DNA"/>
</dbReference>
<evidence type="ECO:0000259" key="1">
    <source>
        <dbReference type="Pfam" id="PF14343"/>
    </source>
</evidence>
<proteinExistence type="predicted"/>
<dbReference type="Proteomes" id="UP001152797">
    <property type="component" value="Unassembled WGS sequence"/>
</dbReference>
<reference evidence="3 4" key="2">
    <citation type="submission" date="2024-05" db="EMBL/GenBank/DDBJ databases">
        <authorList>
            <person name="Chen Y."/>
            <person name="Shah S."/>
            <person name="Dougan E. K."/>
            <person name="Thang M."/>
            <person name="Chan C."/>
        </authorList>
    </citation>
    <scope>NUCLEOTIDE SEQUENCE [LARGE SCALE GENOMIC DNA]</scope>
</reference>
<gene>
    <name evidence="2" type="ORF">C1SCF055_LOCUS38070</name>
</gene>
<comment type="caution">
    <text evidence="2">The sequence shown here is derived from an EMBL/GenBank/DDBJ whole genome shotgun (WGS) entry which is preliminary data.</text>
</comment>
<keyword evidence="4" id="KW-1185">Reference proteome</keyword>
<reference evidence="2" key="1">
    <citation type="submission" date="2022-10" db="EMBL/GenBank/DDBJ databases">
        <authorList>
            <person name="Chen Y."/>
            <person name="Dougan E. K."/>
            <person name="Chan C."/>
            <person name="Rhodes N."/>
            <person name="Thang M."/>
        </authorList>
    </citation>
    <scope>NUCLEOTIDE SEQUENCE</scope>
</reference>